<dbReference type="SMART" id="SM00765">
    <property type="entry name" value="MANEC"/>
    <property type="match status" value="1"/>
</dbReference>
<dbReference type="SMART" id="SM00060">
    <property type="entry name" value="FN3"/>
    <property type="match status" value="2"/>
</dbReference>
<evidence type="ECO:0000256" key="4">
    <source>
        <dbReference type="ARBA" id="ARBA00022729"/>
    </source>
</evidence>
<comment type="caution">
    <text evidence="13">The sequence shown here is derived from an EMBL/GenBank/DDBJ whole genome shotgun (WGS) entry which is preliminary data.</text>
</comment>
<keyword evidence="2" id="KW-1003">Cell membrane</keyword>
<evidence type="ECO:0000313" key="14">
    <source>
        <dbReference type="Proteomes" id="UP000292052"/>
    </source>
</evidence>
<dbReference type="FunFam" id="2.60.40.10:FF:000257">
    <property type="entry name" value="Dyslexia-associated protein KIAA0319-like"/>
    <property type="match status" value="1"/>
</dbReference>
<evidence type="ECO:0000256" key="7">
    <source>
        <dbReference type="ARBA" id="ARBA00023136"/>
    </source>
</evidence>
<evidence type="ECO:0000313" key="13">
    <source>
        <dbReference type="EMBL" id="RZC33414.1"/>
    </source>
</evidence>
<dbReference type="CDD" id="cd19941">
    <property type="entry name" value="TIL"/>
    <property type="match status" value="1"/>
</dbReference>
<dbReference type="OrthoDB" id="536372at2759"/>
<dbReference type="FunFam" id="2.60.40.10:FF:000061">
    <property type="entry name" value="Dyslexia-associated protein KIAA0319 homolog"/>
    <property type="match status" value="1"/>
</dbReference>
<sequence length="627" mass="69700">MEHRLPFYVFFLFVALFLQVLSYPNNKNIHTICPRLYDKTFRGFVPQGNLTAGIFKEVNGVTKLKDCVIKCCLQEQCNVVFMNDDKCFHITCTSDELCKPVLSLNTDSNDHIFMVLVKPTDEDSWQDVLSPQEFSSEHLDREVYNVLSDNRRLQDIYKDLVMDESTYNYDMGCNVGIDSVCLPDEVCVQNHPKSRAGTCTCKPGYIRNPQGDCILLNLKDDALHPPSDVLTERILDISNKSAPVTRKHLSVAVANKEVKLPVNEVTLIANVSPGDLNEDEKYQYEWTSLQQPDGSTAVKHQNGGQLQLSKLVEGLYTFKVSVSNSFAYGETFVNVTVLPPSRINQPPQIVITPANQTIKQPNTAAVLDASSSTDDDGIVSWHWELQQGPLGYQPELKDSATLQLNDLTKPGNYTFKLTVTDTDKATSSSTANVTVLKFTDYPPDANAGEDKIIYLPHNKITLNGNLSTDDHAITTWEWTKSPDDAQKAVDMQDTRTPYLQLSNLEEGMYTFTLKVTDSAGQSSTAQVHVFVKPPTNKPPVAEAGSNITISLPQTWVVLDASNSSDDNKIIAFKWEQVEGPSKVEFVNNTLSKTNVTGLTKGNYIFKVSVTDDNNNVASDNVCVLVNQ</sequence>
<dbReference type="PANTHER" id="PTHR46182:SF2">
    <property type="entry name" value="FI19480P1"/>
    <property type="match status" value="1"/>
</dbReference>
<evidence type="ECO:0000256" key="2">
    <source>
        <dbReference type="ARBA" id="ARBA00022475"/>
    </source>
</evidence>
<dbReference type="InterPro" id="IPR011106">
    <property type="entry name" value="MANSC_N"/>
</dbReference>
<evidence type="ECO:0000259" key="12">
    <source>
        <dbReference type="SMART" id="SM00765"/>
    </source>
</evidence>
<dbReference type="GO" id="GO:0005886">
    <property type="term" value="C:plasma membrane"/>
    <property type="evidence" value="ECO:0007669"/>
    <property type="project" value="UniProtKB-SubCell"/>
</dbReference>
<dbReference type="Pfam" id="PF23597">
    <property type="entry name" value="KIAA0319_N"/>
    <property type="match status" value="1"/>
</dbReference>
<feature type="domain" description="PKD/Chitinase" evidence="11">
    <location>
        <begin position="444"/>
        <end position="534"/>
    </location>
</feature>
<dbReference type="FunFam" id="2.60.40.10:FF:001655">
    <property type="entry name" value="Blast:Dyslexia-associated protein KIAA0319"/>
    <property type="match status" value="1"/>
</dbReference>
<dbReference type="STRING" id="1661398.A0A482VL56"/>
<evidence type="ECO:0000256" key="5">
    <source>
        <dbReference type="ARBA" id="ARBA00022737"/>
    </source>
</evidence>
<comment type="subcellular location">
    <subcellularLocation>
        <location evidence="1">Cell membrane</location>
    </subcellularLocation>
</comment>
<feature type="domain" description="Fibronectin type-III" evidence="10">
    <location>
        <begin position="552"/>
        <end position="618"/>
    </location>
</feature>
<dbReference type="EMBL" id="QDEB01089058">
    <property type="protein sequence ID" value="RZC33414.1"/>
    <property type="molecule type" value="Genomic_DNA"/>
</dbReference>
<dbReference type="PANTHER" id="PTHR46182">
    <property type="entry name" value="FI19480P1"/>
    <property type="match status" value="1"/>
</dbReference>
<feature type="domain" description="PKD/Chitinase" evidence="11">
    <location>
        <begin position="540"/>
        <end position="626"/>
    </location>
</feature>
<keyword evidence="8" id="KW-0325">Glycoprotein</keyword>
<feature type="domain" description="PKD/Chitinase" evidence="11">
    <location>
        <begin position="348"/>
        <end position="438"/>
    </location>
</feature>
<protein>
    <submittedName>
        <fullName evidence="13">Dyslexia-associated protein</fullName>
    </submittedName>
</protein>
<reference evidence="13 14" key="1">
    <citation type="submission" date="2017-03" db="EMBL/GenBank/DDBJ databases">
        <title>Genome of the blue death feigning beetle - Asbolus verrucosus.</title>
        <authorList>
            <person name="Rider S.D."/>
        </authorList>
    </citation>
    <scope>NUCLEOTIDE SEQUENCE [LARGE SCALE GENOMIC DNA]</scope>
    <source>
        <strain evidence="13">Butters</strain>
        <tissue evidence="13">Head and leg muscle</tissue>
    </source>
</reference>
<keyword evidence="3" id="KW-0812">Transmembrane</keyword>
<dbReference type="InterPro" id="IPR013980">
    <property type="entry name" value="MANSC_dom"/>
</dbReference>
<dbReference type="InterPro" id="IPR035986">
    <property type="entry name" value="PKD_dom_sf"/>
</dbReference>
<proteinExistence type="predicted"/>
<keyword evidence="5" id="KW-0677">Repeat</keyword>
<dbReference type="SMART" id="SM00089">
    <property type="entry name" value="PKD"/>
    <property type="match status" value="4"/>
</dbReference>
<evidence type="ECO:0000259" key="10">
    <source>
        <dbReference type="SMART" id="SM00060"/>
    </source>
</evidence>
<accession>A0A482VL56</accession>
<gene>
    <name evidence="13" type="ORF">BDFB_012139</name>
</gene>
<evidence type="ECO:0000256" key="3">
    <source>
        <dbReference type="ARBA" id="ARBA00022692"/>
    </source>
</evidence>
<dbReference type="Proteomes" id="UP000292052">
    <property type="component" value="Unassembled WGS sequence"/>
</dbReference>
<feature type="signal peptide" evidence="9">
    <location>
        <begin position="1"/>
        <end position="22"/>
    </location>
</feature>
<keyword evidence="7" id="KW-0472">Membrane</keyword>
<feature type="domain" description="Seven cysteines N-terminal" evidence="12">
    <location>
        <begin position="33"/>
        <end position="112"/>
    </location>
</feature>
<feature type="chain" id="PRO_5019805297" evidence="9">
    <location>
        <begin position="23"/>
        <end position="627"/>
    </location>
</feature>
<dbReference type="InterPro" id="IPR022409">
    <property type="entry name" value="PKD/Chitinase_dom"/>
</dbReference>
<feature type="domain" description="Fibronectin type-III" evidence="10">
    <location>
        <begin position="361"/>
        <end position="522"/>
    </location>
</feature>
<dbReference type="CDD" id="cd00146">
    <property type="entry name" value="PKD"/>
    <property type="match status" value="2"/>
</dbReference>
<dbReference type="InterPro" id="IPR029865">
    <property type="entry name" value="KIAA0319-like"/>
</dbReference>
<dbReference type="SUPFAM" id="SSF49299">
    <property type="entry name" value="PKD domain"/>
    <property type="match status" value="3"/>
</dbReference>
<dbReference type="AlphaFoldDB" id="A0A482VL56"/>
<dbReference type="Gene3D" id="2.60.40.10">
    <property type="entry name" value="Immunoglobulins"/>
    <property type="match status" value="4"/>
</dbReference>
<keyword evidence="14" id="KW-1185">Reference proteome</keyword>
<feature type="domain" description="PKD/Chitinase" evidence="11">
    <location>
        <begin position="251"/>
        <end position="340"/>
    </location>
</feature>
<dbReference type="InterPro" id="IPR013783">
    <property type="entry name" value="Ig-like_fold"/>
</dbReference>
<name>A0A482VL56_ASBVE</name>
<dbReference type="GO" id="GO:0001764">
    <property type="term" value="P:neuron migration"/>
    <property type="evidence" value="ECO:0007669"/>
    <property type="project" value="TreeGrafter"/>
</dbReference>
<dbReference type="InterPro" id="IPR003961">
    <property type="entry name" value="FN3_dom"/>
</dbReference>
<evidence type="ECO:0000256" key="8">
    <source>
        <dbReference type="ARBA" id="ARBA00023180"/>
    </source>
</evidence>
<keyword evidence="4 9" id="KW-0732">Signal</keyword>
<evidence type="ECO:0000259" key="11">
    <source>
        <dbReference type="SMART" id="SM00089"/>
    </source>
</evidence>
<dbReference type="GO" id="GO:0031410">
    <property type="term" value="C:cytoplasmic vesicle"/>
    <property type="evidence" value="ECO:0007669"/>
    <property type="project" value="TreeGrafter"/>
</dbReference>
<organism evidence="13 14">
    <name type="scientific">Asbolus verrucosus</name>
    <name type="common">Desert ironclad beetle</name>
    <dbReference type="NCBI Taxonomy" id="1661398"/>
    <lineage>
        <taxon>Eukaryota</taxon>
        <taxon>Metazoa</taxon>
        <taxon>Ecdysozoa</taxon>
        <taxon>Arthropoda</taxon>
        <taxon>Hexapoda</taxon>
        <taxon>Insecta</taxon>
        <taxon>Pterygota</taxon>
        <taxon>Neoptera</taxon>
        <taxon>Endopterygota</taxon>
        <taxon>Coleoptera</taxon>
        <taxon>Polyphaga</taxon>
        <taxon>Cucujiformia</taxon>
        <taxon>Tenebrionidae</taxon>
        <taxon>Pimeliinae</taxon>
        <taxon>Asbolus</taxon>
    </lineage>
</organism>
<feature type="non-terminal residue" evidence="13">
    <location>
        <position position="627"/>
    </location>
</feature>
<evidence type="ECO:0000256" key="9">
    <source>
        <dbReference type="SAM" id="SignalP"/>
    </source>
</evidence>
<keyword evidence="6" id="KW-1133">Transmembrane helix</keyword>
<dbReference type="Pfam" id="PF22352">
    <property type="entry name" value="K319L-like_PKD"/>
    <property type="match status" value="4"/>
</dbReference>
<evidence type="ECO:0000256" key="1">
    <source>
        <dbReference type="ARBA" id="ARBA00004236"/>
    </source>
</evidence>
<evidence type="ECO:0000256" key="6">
    <source>
        <dbReference type="ARBA" id="ARBA00022989"/>
    </source>
</evidence>